<gene>
    <name evidence="2" type="ordered locus">Ksed_16830</name>
</gene>
<evidence type="ECO:0008006" key="4">
    <source>
        <dbReference type="Google" id="ProtNLM"/>
    </source>
</evidence>
<dbReference type="HOGENOM" id="CLU_893660_0_0_11"/>
<dbReference type="AlphaFoldDB" id="C7NIR0"/>
<evidence type="ECO:0000256" key="1">
    <source>
        <dbReference type="SAM" id="MobiDB-lite"/>
    </source>
</evidence>
<feature type="compositionally biased region" description="Basic and acidic residues" evidence="1">
    <location>
        <begin position="171"/>
        <end position="186"/>
    </location>
</feature>
<organism evidence="2 3">
    <name type="scientific">Kytococcus sedentarius (strain ATCC 14392 / DSM 20547 / JCM 11482 / CCUG 33030 / NBRC 15357 / NCTC 11040 / CCM 314 / 541)</name>
    <name type="common">Micrococcus sedentarius</name>
    <dbReference type="NCBI Taxonomy" id="478801"/>
    <lineage>
        <taxon>Bacteria</taxon>
        <taxon>Bacillati</taxon>
        <taxon>Actinomycetota</taxon>
        <taxon>Actinomycetes</taxon>
        <taxon>Micrococcales</taxon>
        <taxon>Kytococcaceae</taxon>
        <taxon>Kytococcus</taxon>
    </lineage>
</organism>
<sequence length="311" mass="32018">MASCGGISIGIGGDDPSEESRSTDTTTSESSEPSESETSTETSSDDESSNPDESSTDVPESTSPTDADSGSLTDDQTDPAPTSDDVAPTDSGEVPPVGPTDPTDGSDPESDPDSHSATDGTTPFPTDSQSHSGPGGDPSSSGDESDSASEGDPSPSDESSPSSSIDGDQPADARGRVIEEPGIPHRGEAYRWESGLVAHITPGESFVPSSAAAGSEGYSQFLLFEVTLTNRSPQEFRLSDFRIGGQSAGEQASRVFDSGNGINSLPAQDLGMGETSTFPVVFGVRDPEDTVLDVVQAFELSDRIVFLPPKD</sequence>
<feature type="region of interest" description="Disordered" evidence="1">
    <location>
        <begin position="1"/>
        <end position="186"/>
    </location>
</feature>
<feature type="compositionally biased region" description="Polar residues" evidence="1">
    <location>
        <begin position="58"/>
        <end position="74"/>
    </location>
</feature>
<feature type="compositionally biased region" description="Low complexity" evidence="1">
    <location>
        <begin position="23"/>
        <end position="42"/>
    </location>
</feature>
<feature type="compositionally biased region" description="Low complexity" evidence="1">
    <location>
        <begin position="150"/>
        <end position="170"/>
    </location>
</feature>
<dbReference type="RefSeq" id="WP_015779643.1">
    <property type="nucleotide sequence ID" value="NC_013169.1"/>
</dbReference>
<accession>C7NIR0</accession>
<dbReference type="EMBL" id="CP001686">
    <property type="protein sequence ID" value="ACV06698.1"/>
    <property type="molecule type" value="Genomic_DNA"/>
</dbReference>
<proteinExistence type="predicted"/>
<reference evidence="2 3" key="1">
    <citation type="journal article" date="2009" name="Stand. Genomic Sci.">
        <title>Complete genome sequence of Kytococcus sedentarius type strain (541).</title>
        <authorList>
            <person name="Sims D."/>
            <person name="Brettin T."/>
            <person name="Detter J.C."/>
            <person name="Han C."/>
            <person name="Lapidus A."/>
            <person name="Copeland A."/>
            <person name="Glavina Del Rio T."/>
            <person name="Nolan M."/>
            <person name="Chen F."/>
            <person name="Lucas S."/>
            <person name="Tice H."/>
            <person name="Cheng J.F."/>
            <person name="Bruce D."/>
            <person name="Goodwin L."/>
            <person name="Pitluck S."/>
            <person name="Ovchinnikova G."/>
            <person name="Pati A."/>
            <person name="Ivanova N."/>
            <person name="Mavrommatis K."/>
            <person name="Chen A."/>
            <person name="Palaniappan K."/>
            <person name="D'haeseleer P."/>
            <person name="Chain P."/>
            <person name="Bristow J."/>
            <person name="Eisen J.A."/>
            <person name="Markowitz V."/>
            <person name="Hugenholtz P."/>
            <person name="Schneider S."/>
            <person name="Goker M."/>
            <person name="Pukall R."/>
            <person name="Kyrpides N.C."/>
            <person name="Klenk H.P."/>
        </authorList>
    </citation>
    <scope>NUCLEOTIDE SEQUENCE [LARGE SCALE GENOMIC DNA]</scope>
    <source>
        <strain evidence="3">ATCC 14392 / DSM 20547 / JCM 11482 / CCUG 33030 / NBRC 15357 / NCTC 11040 / CCM 314 / 541</strain>
    </source>
</reference>
<evidence type="ECO:0000313" key="3">
    <source>
        <dbReference type="Proteomes" id="UP000006666"/>
    </source>
</evidence>
<keyword evidence="3" id="KW-1185">Reference proteome</keyword>
<dbReference type="Proteomes" id="UP000006666">
    <property type="component" value="Chromosome"/>
</dbReference>
<evidence type="ECO:0000313" key="2">
    <source>
        <dbReference type="EMBL" id="ACV06698.1"/>
    </source>
</evidence>
<protein>
    <recommendedName>
        <fullName evidence="4">DUF4352 domain-containing protein</fullName>
    </recommendedName>
</protein>
<feature type="compositionally biased region" description="Low complexity" evidence="1">
    <location>
        <begin position="127"/>
        <end position="142"/>
    </location>
</feature>
<feature type="compositionally biased region" description="Polar residues" evidence="1">
    <location>
        <begin position="115"/>
        <end position="126"/>
    </location>
</feature>
<dbReference type="KEGG" id="kse:Ksed_16830"/>
<name>C7NIR0_KYTSD</name>